<dbReference type="Gene3D" id="2.30.29.50">
    <property type="entry name" value="Bacterial Pleckstrin homology domain"/>
    <property type="match status" value="1"/>
</dbReference>
<dbReference type="STRING" id="993073.AS029_01415"/>
<dbReference type="CDD" id="cd13225">
    <property type="entry name" value="PH-like_bacteria"/>
    <property type="match status" value="1"/>
</dbReference>
<sequence>MVETSQILSWTLQREIPTPADISSLLVEGEQAVASFQTFRDSATFTTKRLIVRDAQGLTGRKVEIYSLPYSAIEMWSSENAGGLLDRDAEIELWTKVGHIKVKVTKGADIRRLDSLIAWAVLHKH</sequence>
<dbReference type="Pfam" id="PF08000">
    <property type="entry name" value="bPH_1"/>
    <property type="match status" value="1"/>
</dbReference>
<proteinExistence type="predicted"/>
<gene>
    <name evidence="2" type="ORF">SAMN05216418_0522</name>
</gene>
<organism evidence="2 3">
    <name type="scientific">Microbacterium enclense</name>
    <dbReference type="NCBI Taxonomy" id="993073"/>
    <lineage>
        <taxon>Bacteria</taxon>
        <taxon>Bacillati</taxon>
        <taxon>Actinomycetota</taxon>
        <taxon>Actinomycetes</taxon>
        <taxon>Micrococcales</taxon>
        <taxon>Microbacteriaceae</taxon>
        <taxon>Microbacterium</taxon>
    </lineage>
</organism>
<accession>A0A1G6GPU0</accession>
<dbReference type="EMBL" id="FMYG01000001">
    <property type="protein sequence ID" value="SDB83961.1"/>
    <property type="molecule type" value="Genomic_DNA"/>
</dbReference>
<evidence type="ECO:0000313" key="2">
    <source>
        <dbReference type="EMBL" id="SDB83961.1"/>
    </source>
</evidence>
<name>A0A1G6GPU0_9MICO</name>
<feature type="domain" description="Bacterial Pleckstrin homology" evidence="1">
    <location>
        <begin position="6"/>
        <end position="120"/>
    </location>
</feature>
<dbReference type="OrthoDB" id="3199551at2"/>
<dbReference type="RefSeq" id="WP_058230822.1">
    <property type="nucleotide sequence ID" value="NZ_FMYG01000001.1"/>
</dbReference>
<dbReference type="InterPro" id="IPR012544">
    <property type="entry name" value="PHb"/>
</dbReference>
<protein>
    <submittedName>
        <fullName evidence="2">PH domain-containing protein</fullName>
    </submittedName>
</protein>
<dbReference type="AlphaFoldDB" id="A0A1G6GPU0"/>
<dbReference type="InterPro" id="IPR037063">
    <property type="entry name" value="PHb_sf"/>
</dbReference>
<reference evidence="2 3" key="1">
    <citation type="submission" date="2016-09" db="EMBL/GenBank/DDBJ databases">
        <authorList>
            <person name="Capua I."/>
            <person name="De Benedictis P."/>
            <person name="Joannis T."/>
            <person name="Lombin L.H."/>
            <person name="Cattoli G."/>
        </authorList>
    </citation>
    <scope>NUCLEOTIDE SEQUENCE [LARGE SCALE GENOMIC DNA]</scope>
    <source>
        <strain evidence="2 3">NIO-1002</strain>
    </source>
</reference>
<evidence type="ECO:0000313" key="3">
    <source>
        <dbReference type="Proteomes" id="UP000183203"/>
    </source>
</evidence>
<evidence type="ECO:0000259" key="1">
    <source>
        <dbReference type="Pfam" id="PF08000"/>
    </source>
</evidence>
<dbReference type="SUPFAM" id="SSF50729">
    <property type="entry name" value="PH domain-like"/>
    <property type="match status" value="1"/>
</dbReference>
<dbReference type="Proteomes" id="UP000183203">
    <property type="component" value="Unassembled WGS sequence"/>
</dbReference>